<sequence>MKTLKRTSLFGKAIIALYFTLFMSCKDHIIEEMTDEKAAAEQAAASNTQARTSADALVKRWAPIHYMDVDVTGTYAENGTSDYITAINYDGDWNAENNWDNLSTYSNDLYAHVYYSVVETSTHWYIIYAFFHPRDWTDIALLYYLDQHENDLEGVLMMIEKDGSTYGALRGAVTVSHSDFFSFTPSGSPLTNGHESIDGSLLLASYNGEMHPVTAQEAKGHGLKAWPQYDINGDGIIYYPSMNDLAEKPADEYDNHVEYKLVNIFEPNGLWAQRNNTALFYNSGGGFKGNNFKDGGANAPWAWNDGNDGIIEGGEMATDPAKLFDNYFDGINNISHLYISNFYNPNGGGVATLYENCNYNGYAVSLPVGDYTLSELESRGISNDDVSSLRVESGYKAILYWDNNFSGSSLTKTTNDGCLGNQGWNDELSSIRVMRN</sequence>
<dbReference type="SMART" id="SM00247">
    <property type="entry name" value="XTALbg"/>
    <property type="match status" value="1"/>
</dbReference>
<gene>
    <name evidence="4" type="ORF">JL102_19960</name>
</gene>
<dbReference type="AlphaFoldDB" id="A0A937FDB0"/>
<evidence type="ECO:0000259" key="3">
    <source>
        <dbReference type="PROSITE" id="PS50915"/>
    </source>
</evidence>
<evidence type="ECO:0000256" key="2">
    <source>
        <dbReference type="ARBA" id="ARBA00022737"/>
    </source>
</evidence>
<dbReference type="PROSITE" id="PS50915">
    <property type="entry name" value="CRYSTALLIN_BETA_GAMMA"/>
    <property type="match status" value="1"/>
</dbReference>
<organism evidence="4 5">
    <name type="scientific">Fulvivirga sediminis</name>
    <dbReference type="NCBI Taxonomy" id="2803949"/>
    <lineage>
        <taxon>Bacteria</taxon>
        <taxon>Pseudomonadati</taxon>
        <taxon>Bacteroidota</taxon>
        <taxon>Cytophagia</taxon>
        <taxon>Cytophagales</taxon>
        <taxon>Fulvivirgaceae</taxon>
        <taxon>Fulvivirga</taxon>
    </lineage>
</organism>
<dbReference type="Gene3D" id="2.60.20.10">
    <property type="entry name" value="Crystallins"/>
    <property type="match status" value="1"/>
</dbReference>
<dbReference type="Proteomes" id="UP000659388">
    <property type="component" value="Unassembled WGS sequence"/>
</dbReference>
<reference evidence="4" key="1">
    <citation type="submission" date="2021-01" db="EMBL/GenBank/DDBJ databases">
        <title>Fulvivirga kasyanovii gen. nov., sp nov., a novel member of the phylum Bacteroidetes isolated from seawater in a mussel farm.</title>
        <authorList>
            <person name="Zhao L.-H."/>
            <person name="Wang Z.-J."/>
        </authorList>
    </citation>
    <scope>NUCLEOTIDE SEQUENCE</scope>
    <source>
        <strain evidence="4">2943</strain>
    </source>
</reference>
<dbReference type="InterPro" id="IPR001064">
    <property type="entry name" value="Beta/gamma_crystallin"/>
</dbReference>
<comment type="similarity">
    <text evidence="1">Belongs to the beta/gamma-crystallin family.</text>
</comment>
<name>A0A937FDB0_9BACT</name>
<dbReference type="EMBL" id="JAESIY010000013">
    <property type="protein sequence ID" value="MBL3658438.1"/>
    <property type="molecule type" value="Genomic_DNA"/>
</dbReference>
<dbReference type="RefSeq" id="WP_202246234.1">
    <property type="nucleotide sequence ID" value="NZ_JAESIY010000013.1"/>
</dbReference>
<evidence type="ECO:0000313" key="5">
    <source>
        <dbReference type="Proteomes" id="UP000659388"/>
    </source>
</evidence>
<feature type="domain" description="Beta/gamma crystallin 'Greek key'" evidence="3">
    <location>
        <begin position="349"/>
        <end position="393"/>
    </location>
</feature>
<keyword evidence="5" id="KW-1185">Reference proteome</keyword>
<dbReference type="SUPFAM" id="SSF49695">
    <property type="entry name" value="gamma-Crystallin-like"/>
    <property type="match status" value="1"/>
</dbReference>
<comment type="caution">
    <text evidence="4">The sequence shown here is derived from an EMBL/GenBank/DDBJ whole genome shotgun (WGS) entry which is preliminary data.</text>
</comment>
<keyword evidence="2" id="KW-0677">Repeat</keyword>
<dbReference type="InterPro" id="IPR011024">
    <property type="entry name" value="G_crystallin-like"/>
</dbReference>
<protein>
    <recommendedName>
        <fullName evidence="3">Beta/gamma crystallin 'Greek key' domain-containing protein</fullName>
    </recommendedName>
</protein>
<evidence type="ECO:0000256" key="1">
    <source>
        <dbReference type="ARBA" id="ARBA00009646"/>
    </source>
</evidence>
<proteinExistence type="inferred from homology"/>
<accession>A0A937FDB0</accession>
<dbReference type="PROSITE" id="PS51257">
    <property type="entry name" value="PROKAR_LIPOPROTEIN"/>
    <property type="match status" value="1"/>
</dbReference>
<evidence type="ECO:0000313" key="4">
    <source>
        <dbReference type="EMBL" id="MBL3658438.1"/>
    </source>
</evidence>